<protein>
    <recommendedName>
        <fullName evidence="10">Anterior pharynx defective 1</fullName>
    </recommendedName>
</protein>
<evidence type="ECO:0000256" key="7">
    <source>
        <dbReference type="SAM" id="Phobius"/>
    </source>
</evidence>
<dbReference type="InterPro" id="IPR009294">
    <property type="entry name" value="Aph-1"/>
</dbReference>
<comment type="caution">
    <text evidence="8">The sequence shown here is derived from an EMBL/GenBank/DDBJ whole genome shotgun (WGS) entry which is preliminary data.</text>
</comment>
<feature type="transmembrane region" description="Helical" evidence="7">
    <location>
        <begin position="195"/>
        <end position="220"/>
    </location>
</feature>
<name>A0A4E0QX71_FASHE</name>
<dbReference type="Proteomes" id="UP000230066">
    <property type="component" value="Unassembled WGS sequence"/>
</dbReference>
<comment type="similarity">
    <text evidence="2">Belongs to the APH-1 family.</text>
</comment>
<evidence type="ECO:0000256" key="3">
    <source>
        <dbReference type="ARBA" id="ARBA00022692"/>
    </source>
</evidence>
<evidence type="ECO:0000256" key="2">
    <source>
        <dbReference type="ARBA" id="ARBA00005577"/>
    </source>
</evidence>
<accession>A0A4E0QX71</accession>
<feature type="transmembrane region" description="Helical" evidence="7">
    <location>
        <begin position="159"/>
        <end position="183"/>
    </location>
</feature>
<keyword evidence="4" id="KW-0914">Notch signaling pathway</keyword>
<evidence type="ECO:0000313" key="9">
    <source>
        <dbReference type="Proteomes" id="UP000230066"/>
    </source>
</evidence>
<feature type="transmembrane region" description="Helical" evidence="7">
    <location>
        <begin position="227"/>
        <end position="246"/>
    </location>
</feature>
<evidence type="ECO:0000256" key="6">
    <source>
        <dbReference type="ARBA" id="ARBA00023136"/>
    </source>
</evidence>
<feature type="transmembrane region" description="Helical" evidence="7">
    <location>
        <begin position="252"/>
        <end position="276"/>
    </location>
</feature>
<evidence type="ECO:0000256" key="1">
    <source>
        <dbReference type="ARBA" id="ARBA00004141"/>
    </source>
</evidence>
<evidence type="ECO:0000313" key="8">
    <source>
        <dbReference type="EMBL" id="THD19799.1"/>
    </source>
</evidence>
<evidence type="ECO:0000256" key="5">
    <source>
        <dbReference type="ARBA" id="ARBA00022989"/>
    </source>
</evidence>
<dbReference type="GO" id="GO:0016485">
    <property type="term" value="P:protein processing"/>
    <property type="evidence" value="ECO:0007669"/>
    <property type="project" value="InterPro"/>
</dbReference>
<dbReference type="AlphaFoldDB" id="A0A4E0QX71"/>
<dbReference type="GO" id="GO:0016020">
    <property type="term" value="C:membrane"/>
    <property type="evidence" value="ECO:0007669"/>
    <property type="project" value="UniProtKB-SubCell"/>
</dbReference>
<evidence type="ECO:0008006" key="10">
    <source>
        <dbReference type="Google" id="ProtNLM"/>
    </source>
</evidence>
<evidence type="ECO:0000256" key="4">
    <source>
        <dbReference type="ARBA" id="ARBA00022976"/>
    </source>
</evidence>
<dbReference type="Pfam" id="PF06105">
    <property type="entry name" value="Aph-1"/>
    <property type="match status" value="1"/>
</dbReference>
<feature type="transmembrane region" description="Helical" evidence="7">
    <location>
        <begin position="7"/>
        <end position="26"/>
    </location>
</feature>
<keyword evidence="6 7" id="KW-0472">Membrane</keyword>
<feature type="transmembrane region" description="Helical" evidence="7">
    <location>
        <begin position="32"/>
        <end position="56"/>
    </location>
</feature>
<organism evidence="8 9">
    <name type="scientific">Fasciola hepatica</name>
    <name type="common">Liver fluke</name>
    <dbReference type="NCBI Taxonomy" id="6192"/>
    <lineage>
        <taxon>Eukaryota</taxon>
        <taxon>Metazoa</taxon>
        <taxon>Spiralia</taxon>
        <taxon>Lophotrochozoa</taxon>
        <taxon>Platyhelminthes</taxon>
        <taxon>Trematoda</taxon>
        <taxon>Digenea</taxon>
        <taxon>Plagiorchiida</taxon>
        <taxon>Echinostomata</taxon>
        <taxon>Echinostomatoidea</taxon>
        <taxon>Fasciolidae</taxon>
        <taxon>Fasciola</taxon>
    </lineage>
</organism>
<sequence>MTKIGGAGCTLIGIGPCLILFILTVAHSPLKVIILTASGFFWLISLLITSVLWFAFRPIVGHLAPSLVFGVIAQEAMRFGFFKLITKADDGLRLIANNAQTSRLEMATRSVHSRDGGTYQRVPDVDSPQTVPVDQDDAVVSSSPKDVPGRLLNHRIVSYVAGLGYGLMSGIVQLLHLLIAAYGPGIERIYWESKTFFIVASFEIMCVSVMHIFWSVVLFNAFDERKWMYLPLAYGTHLCVSAMSLLNQYSSPWPEIVCLAYTIVALLMALMSYVALRGRLLRSSAGTQPGH</sequence>
<reference evidence="8" key="1">
    <citation type="submission" date="2019-03" db="EMBL/GenBank/DDBJ databases">
        <title>Improved annotation for the trematode Fasciola hepatica.</title>
        <authorList>
            <person name="Choi Y.-J."/>
            <person name="Martin J."/>
            <person name="Mitreva M."/>
        </authorList>
    </citation>
    <scope>NUCLEOTIDE SEQUENCE [LARGE SCALE GENOMIC DNA]</scope>
</reference>
<gene>
    <name evidence="8" type="ORF">D915_009262</name>
</gene>
<dbReference type="EMBL" id="JXXN02005598">
    <property type="protein sequence ID" value="THD19799.1"/>
    <property type="molecule type" value="Genomic_DNA"/>
</dbReference>
<comment type="subcellular location">
    <subcellularLocation>
        <location evidence="1">Membrane</location>
        <topology evidence="1">Multi-pass membrane protein</topology>
    </subcellularLocation>
</comment>
<dbReference type="PANTHER" id="PTHR12889">
    <property type="entry name" value="GAMMA-SECRETASE SUBUNIT APH-1"/>
    <property type="match status" value="1"/>
</dbReference>
<dbReference type="GO" id="GO:0007219">
    <property type="term" value="P:Notch signaling pathway"/>
    <property type="evidence" value="ECO:0007669"/>
    <property type="project" value="UniProtKB-KW"/>
</dbReference>
<proteinExistence type="inferred from homology"/>
<keyword evidence="3 7" id="KW-0812">Transmembrane</keyword>
<keyword evidence="5 7" id="KW-1133">Transmembrane helix</keyword>
<keyword evidence="9" id="KW-1185">Reference proteome</keyword>